<dbReference type="Proteomes" id="UP001162120">
    <property type="component" value="Segment"/>
</dbReference>
<reference evidence="1" key="1">
    <citation type="submission" date="2020-06" db="EMBL/GenBank/DDBJ databases">
        <title>Lateral gene transfer of anion-conducting channel rhodopsins between green algae and giant viruses.</title>
        <authorList>
            <person name="Rozenberg A."/>
            <person name="Oppermann J."/>
            <person name="Wietek J."/>
            <person name="Fernandez Lahore R.G."/>
            <person name="Sandaa R.-A."/>
            <person name="Bratbak G."/>
            <person name="Hegemann P."/>
            <person name="Beja O."/>
        </authorList>
    </citation>
    <scope>NUCLEOTIDE SEQUENCE</scope>
    <source>
        <strain evidence="1">01B</strain>
    </source>
</reference>
<dbReference type="EMBL" id="MT663534">
    <property type="protein sequence ID" value="QOI90236.1"/>
    <property type="molecule type" value="Genomic_DNA"/>
</dbReference>
<dbReference type="Gene3D" id="1.20.272.10">
    <property type="match status" value="1"/>
</dbReference>
<evidence type="ECO:0000313" key="1">
    <source>
        <dbReference type="EMBL" id="QOI90236.1"/>
    </source>
</evidence>
<name>A0A7M3UNH9_9VIRU</name>
<accession>A0A7M3UNH9</accession>
<dbReference type="SUPFAM" id="SSF52540">
    <property type="entry name" value="P-loop containing nucleoside triphosphate hydrolases"/>
    <property type="match status" value="1"/>
</dbReference>
<dbReference type="GO" id="GO:0006260">
    <property type="term" value="P:DNA replication"/>
    <property type="evidence" value="ECO:0007669"/>
    <property type="project" value="InterPro"/>
</dbReference>
<dbReference type="InterPro" id="IPR008921">
    <property type="entry name" value="DNA_pol3_clamp-load_cplx_C"/>
</dbReference>
<keyword evidence="2" id="KW-1185">Reference proteome</keyword>
<gene>
    <name evidence="1" type="ORF">HWQ62_00099</name>
</gene>
<dbReference type="Pfam" id="PF22534">
    <property type="entry name" value="RFC_C"/>
    <property type="match status" value="1"/>
</dbReference>
<evidence type="ECO:0000313" key="2">
    <source>
        <dbReference type="Proteomes" id="UP001162120"/>
    </source>
</evidence>
<protein>
    <submittedName>
        <fullName evidence="1">Uncharacterized protein</fullName>
    </submittedName>
</protein>
<organism evidence="1 2">
    <name type="scientific">Pyramimonas orientalis virus 01B</name>
    <dbReference type="NCBI Taxonomy" id="3134525"/>
    <lineage>
        <taxon>Viruses</taxon>
        <taxon>Varidnaviria</taxon>
        <taxon>Bamfordvirae</taxon>
        <taxon>Nucleocytoviricota</taxon>
        <taxon>Megaviricetes</taxon>
        <taxon>Imitervirales</taxon>
        <taxon>Allomimiviridae</taxon>
        <taxon>Heliosvirus</taxon>
        <taxon>Heliosvirus raunefjordenense</taxon>
    </lineage>
</organism>
<sequence>MDTIFLNDFKKDFHKYYIIENIIFDDIHLLLYSNDNFLLDCYLSSNLMKRFDSVQTITKKTFNDVNFEYNAQFCIFDLVTVIQQFSDFIEYIDSVSKNKVLFERKLFIIIKNIHLLNKQQQSILSSVIDSQKTNTIICTTTILSKITERTKSRMFCKSLTVQNLSNIIKLYSKDQGFDDKDVLKEVLKQNKDLYSSVLHLHTGMYKNVVDIEMNTLINSIKKTKNVNIYISKVRETFYKIIVYNLPHKHILNSLLCCLEKKYSKSNDILTFCIHELCYLDHNVLFSAKPIYHYEYFFLKLFKMVNC</sequence>
<dbReference type="InterPro" id="IPR027417">
    <property type="entry name" value="P-loop_NTPase"/>
</dbReference>
<dbReference type="SUPFAM" id="SSF48019">
    <property type="entry name" value="post-AAA+ oligomerization domain-like"/>
    <property type="match status" value="1"/>
</dbReference>
<dbReference type="GO" id="GO:0003677">
    <property type="term" value="F:DNA binding"/>
    <property type="evidence" value="ECO:0007669"/>
    <property type="project" value="InterPro"/>
</dbReference>
<proteinExistence type="predicted"/>